<feature type="region of interest" description="Disordered" evidence="2">
    <location>
        <begin position="398"/>
        <end position="427"/>
    </location>
</feature>
<dbReference type="Gene3D" id="2.60.40.10">
    <property type="entry name" value="Immunoglobulins"/>
    <property type="match status" value="2"/>
</dbReference>
<keyword evidence="1" id="KW-1015">Disulfide bond</keyword>
<dbReference type="SUPFAM" id="SSF48726">
    <property type="entry name" value="Immunoglobulin"/>
    <property type="match status" value="1"/>
</dbReference>
<proteinExistence type="predicted"/>
<feature type="compositionally biased region" description="Basic and acidic residues" evidence="2">
    <location>
        <begin position="88"/>
        <end position="99"/>
    </location>
</feature>
<dbReference type="Proteomes" id="UP000719412">
    <property type="component" value="Unassembled WGS sequence"/>
</dbReference>
<dbReference type="PANTHER" id="PTHR21261:SF15">
    <property type="entry name" value="BEATEN PATH IIIA, ISOFORM D-RELATED"/>
    <property type="match status" value="1"/>
</dbReference>
<dbReference type="FunFam" id="2.60.40.10:FF:000437">
    <property type="entry name" value="Beat-IIIc, isoform A"/>
    <property type="match status" value="1"/>
</dbReference>
<evidence type="ECO:0000256" key="1">
    <source>
        <dbReference type="ARBA" id="ARBA00023157"/>
    </source>
</evidence>
<feature type="compositionally biased region" description="Basic and acidic residues" evidence="2">
    <location>
        <begin position="398"/>
        <end position="409"/>
    </location>
</feature>
<dbReference type="InterPro" id="IPR036179">
    <property type="entry name" value="Ig-like_dom_sf"/>
</dbReference>
<evidence type="ECO:0000313" key="4">
    <source>
        <dbReference type="EMBL" id="KAH0809997.1"/>
    </source>
</evidence>
<dbReference type="InterPro" id="IPR007110">
    <property type="entry name" value="Ig-like_dom"/>
</dbReference>
<dbReference type="InterPro" id="IPR013162">
    <property type="entry name" value="CD80_C2-set"/>
</dbReference>
<evidence type="ECO:0000256" key="2">
    <source>
        <dbReference type="SAM" id="MobiDB-lite"/>
    </source>
</evidence>
<protein>
    <recommendedName>
        <fullName evidence="3">Ig-like domain-containing protein</fullName>
    </recommendedName>
</protein>
<organism evidence="4 5">
    <name type="scientific">Tenebrio molitor</name>
    <name type="common">Yellow mealworm beetle</name>
    <dbReference type="NCBI Taxonomy" id="7067"/>
    <lineage>
        <taxon>Eukaryota</taxon>
        <taxon>Metazoa</taxon>
        <taxon>Ecdysozoa</taxon>
        <taxon>Arthropoda</taxon>
        <taxon>Hexapoda</taxon>
        <taxon>Insecta</taxon>
        <taxon>Pterygota</taxon>
        <taxon>Neoptera</taxon>
        <taxon>Endopterygota</taxon>
        <taxon>Coleoptera</taxon>
        <taxon>Polyphaga</taxon>
        <taxon>Cucujiformia</taxon>
        <taxon>Tenebrionidae</taxon>
        <taxon>Tenebrio</taxon>
    </lineage>
</organism>
<dbReference type="PROSITE" id="PS50835">
    <property type="entry name" value="IG_LIKE"/>
    <property type="match status" value="1"/>
</dbReference>
<feature type="region of interest" description="Disordered" evidence="2">
    <location>
        <begin position="61"/>
        <end position="99"/>
    </location>
</feature>
<evidence type="ECO:0000313" key="5">
    <source>
        <dbReference type="Proteomes" id="UP000719412"/>
    </source>
</evidence>
<dbReference type="Pfam" id="PF08205">
    <property type="entry name" value="C2-set_2"/>
    <property type="match status" value="1"/>
</dbReference>
<feature type="compositionally biased region" description="Basic and acidic residues" evidence="2">
    <location>
        <begin position="61"/>
        <end position="75"/>
    </location>
</feature>
<sequence length="462" mass="51202">MTATIILGGCIAVGDSAPRSRSRRSWVRISPKGEDFFQGRNLRRAMDLYVCLSGADGRVVEGRATPPRERRREGGRGWQGKVPRSPAAHKEKRGEKQADRKCTELIGTLPAQISNLLCISGDSLPLFRSLCESILDVLCGSCNLFIFDMNFSKVGSSSYFNEDDGWRQFIPVNFSFAIKNYEDCGGLSLHLVELRIPSPVVRNQNARLECHFDLDDEILYSVKWYKDGNEFYRYVPRDMPPAQVFPLPGVTVDIHNSSENVVVLSSVQLSSSGIYRCEVSGEAPSFQTVTEHGDMMVVALPEEGPRISGGRPRYQVGDTVRVNCTSGRSKPAANLKWMINGEPADPKFLVPQKKIITGREGLETTILGLEFVVQRKHFKRGDMKLKCVASIESVYSRSNEESVEGERPQRASVLESRGTVAPAGSRADRVQESIDELVSLQQGWAVSTICVDYVIVNASTIS</sequence>
<feature type="domain" description="Ig-like" evidence="3">
    <location>
        <begin position="203"/>
        <end position="290"/>
    </location>
</feature>
<dbReference type="AlphaFoldDB" id="A0A8J6H8X0"/>
<accession>A0A8J6H8X0</accession>
<dbReference type="InterPro" id="IPR013783">
    <property type="entry name" value="Ig-like_fold"/>
</dbReference>
<keyword evidence="5" id="KW-1185">Reference proteome</keyword>
<evidence type="ECO:0000259" key="3">
    <source>
        <dbReference type="PROSITE" id="PS50835"/>
    </source>
</evidence>
<dbReference type="EMBL" id="JABDTM020027785">
    <property type="protein sequence ID" value="KAH0809997.1"/>
    <property type="molecule type" value="Genomic_DNA"/>
</dbReference>
<reference evidence="4" key="1">
    <citation type="journal article" date="2020" name="J Insects Food Feed">
        <title>The yellow mealworm (Tenebrio molitor) genome: a resource for the emerging insects as food and feed industry.</title>
        <authorList>
            <person name="Eriksson T."/>
            <person name="Andere A."/>
            <person name="Kelstrup H."/>
            <person name="Emery V."/>
            <person name="Picard C."/>
        </authorList>
    </citation>
    <scope>NUCLEOTIDE SEQUENCE</scope>
    <source>
        <strain evidence="4">Stoneville</strain>
        <tissue evidence="4">Whole head</tissue>
    </source>
</reference>
<comment type="caution">
    <text evidence="4">The sequence shown here is derived from an EMBL/GenBank/DDBJ whole genome shotgun (WGS) entry which is preliminary data.</text>
</comment>
<reference evidence="4" key="2">
    <citation type="submission" date="2021-08" db="EMBL/GenBank/DDBJ databases">
        <authorList>
            <person name="Eriksson T."/>
        </authorList>
    </citation>
    <scope>NUCLEOTIDE SEQUENCE</scope>
    <source>
        <strain evidence="4">Stoneville</strain>
        <tissue evidence="4">Whole head</tissue>
    </source>
</reference>
<name>A0A8J6H8X0_TENMO</name>
<dbReference type="PANTHER" id="PTHR21261">
    <property type="entry name" value="BEAT PROTEIN"/>
    <property type="match status" value="1"/>
</dbReference>
<gene>
    <name evidence="4" type="ORF">GEV33_012794</name>
</gene>
<dbReference type="FunFam" id="2.60.40.10:FF:001634">
    <property type="entry name" value="Beat-IIIc, isoform B"/>
    <property type="match status" value="1"/>
</dbReference>